<dbReference type="KEGG" id="cdx:CDES_01605"/>
<keyword evidence="1" id="KW-1133">Transmembrane helix</keyword>
<evidence type="ECO:0000256" key="1">
    <source>
        <dbReference type="SAM" id="Phobius"/>
    </source>
</evidence>
<dbReference type="STRING" id="931089.CDES_01605"/>
<feature type="transmembrane region" description="Helical" evidence="1">
    <location>
        <begin position="12"/>
        <end position="34"/>
    </location>
</feature>
<organism evidence="2 3">
    <name type="scientific">Corynebacterium deserti GIMN1.010</name>
    <dbReference type="NCBI Taxonomy" id="931089"/>
    <lineage>
        <taxon>Bacteria</taxon>
        <taxon>Bacillati</taxon>
        <taxon>Actinomycetota</taxon>
        <taxon>Actinomycetes</taxon>
        <taxon>Mycobacteriales</taxon>
        <taxon>Corynebacteriaceae</taxon>
        <taxon>Corynebacterium</taxon>
    </lineage>
</organism>
<dbReference type="PATRIC" id="fig|931089.4.peg.323"/>
<keyword evidence="3" id="KW-1185">Reference proteome</keyword>
<protein>
    <submittedName>
        <fullName evidence="2">Putative membrane protein</fullName>
    </submittedName>
</protein>
<keyword evidence="1" id="KW-0812">Transmembrane</keyword>
<evidence type="ECO:0000313" key="2">
    <source>
        <dbReference type="EMBL" id="ALC04792.1"/>
    </source>
</evidence>
<name>A0A0M4CMW2_9CORY</name>
<dbReference type="RefSeq" id="WP_156322680.1">
    <property type="nucleotide sequence ID" value="NZ_CP009220.1"/>
</dbReference>
<gene>
    <name evidence="2" type="ORF">CDES_01605</name>
</gene>
<keyword evidence="1" id="KW-0472">Membrane</keyword>
<dbReference type="Proteomes" id="UP000068067">
    <property type="component" value="Chromosome"/>
</dbReference>
<dbReference type="AlphaFoldDB" id="A0A0M4CMW2"/>
<sequence>MQCIQWKTNDDGYITVAGAGVSAALISLFVAIAWQAGSVVAREQAQIAADLSAVAGAYSFARGDPPDTACAVAEQVAELNNSTLLTCTFHGEDLTVSVNVRGKEAHAKAGPL</sequence>
<proteinExistence type="predicted"/>
<dbReference type="EMBL" id="CP009220">
    <property type="protein sequence ID" value="ALC04792.1"/>
    <property type="molecule type" value="Genomic_DNA"/>
</dbReference>
<evidence type="ECO:0000313" key="3">
    <source>
        <dbReference type="Proteomes" id="UP000068067"/>
    </source>
</evidence>
<accession>A0A0M4CMW2</accession>
<dbReference type="NCBIfam" id="TIGR03816">
    <property type="entry name" value="tadE_like_DECH"/>
    <property type="match status" value="1"/>
</dbReference>
<dbReference type="OrthoDB" id="4423952at2"/>
<reference evidence="2 3" key="1">
    <citation type="submission" date="2014-08" db="EMBL/GenBank/DDBJ databases">
        <title>Complete genome sequence of Corynebacterium deserti GIMN1.010 (=DSM 45689), isolated from desert sand in western China.</title>
        <authorList>
            <person name="Ruckert C."/>
            <person name="Albersmeier A."/>
            <person name="Kalinowski J."/>
        </authorList>
    </citation>
    <scope>NUCLEOTIDE SEQUENCE [LARGE SCALE GENOMIC DNA]</scope>
    <source>
        <strain evidence="2 3">GIMN1.010</strain>
    </source>
</reference>
<dbReference type="InterPro" id="IPR021202">
    <property type="entry name" value="Rv3654c-like"/>
</dbReference>